<name>A0A9P0Z7P1_CUSEU</name>
<dbReference type="NCBIfam" id="TIGR00756">
    <property type="entry name" value="PPR"/>
    <property type="match status" value="1"/>
</dbReference>
<keyword evidence="1" id="KW-0677">Repeat</keyword>
<evidence type="ECO:0000256" key="1">
    <source>
        <dbReference type="ARBA" id="ARBA00022737"/>
    </source>
</evidence>
<reference evidence="3" key="1">
    <citation type="submission" date="2022-07" db="EMBL/GenBank/DDBJ databases">
        <authorList>
            <person name="Macas J."/>
            <person name="Novak P."/>
            <person name="Neumann P."/>
        </authorList>
    </citation>
    <scope>NUCLEOTIDE SEQUENCE</scope>
</reference>
<organism evidence="3 4">
    <name type="scientific">Cuscuta europaea</name>
    <name type="common">European dodder</name>
    <dbReference type="NCBI Taxonomy" id="41803"/>
    <lineage>
        <taxon>Eukaryota</taxon>
        <taxon>Viridiplantae</taxon>
        <taxon>Streptophyta</taxon>
        <taxon>Embryophyta</taxon>
        <taxon>Tracheophyta</taxon>
        <taxon>Spermatophyta</taxon>
        <taxon>Magnoliopsida</taxon>
        <taxon>eudicotyledons</taxon>
        <taxon>Gunneridae</taxon>
        <taxon>Pentapetalae</taxon>
        <taxon>asterids</taxon>
        <taxon>lamiids</taxon>
        <taxon>Solanales</taxon>
        <taxon>Convolvulaceae</taxon>
        <taxon>Cuscuteae</taxon>
        <taxon>Cuscuta</taxon>
        <taxon>Cuscuta subgen. Cuscuta</taxon>
    </lineage>
</organism>
<dbReference type="PROSITE" id="PS51375">
    <property type="entry name" value="PPR"/>
    <property type="match status" value="1"/>
</dbReference>
<gene>
    <name evidence="3" type="ORF">CEURO_LOCUS11061</name>
</gene>
<dbReference type="Proteomes" id="UP001152484">
    <property type="component" value="Unassembled WGS sequence"/>
</dbReference>
<dbReference type="Pfam" id="PF01535">
    <property type="entry name" value="PPR"/>
    <property type="match status" value="1"/>
</dbReference>
<evidence type="ECO:0000313" key="4">
    <source>
        <dbReference type="Proteomes" id="UP001152484"/>
    </source>
</evidence>
<proteinExistence type="predicted"/>
<dbReference type="PANTHER" id="PTHR47926">
    <property type="entry name" value="PENTATRICOPEPTIDE REPEAT-CONTAINING PROTEIN"/>
    <property type="match status" value="1"/>
</dbReference>
<dbReference type="GO" id="GO:0009451">
    <property type="term" value="P:RNA modification"/>
    <property type="evidence" value="ECO:0007669"/>
    <property type="project" value="InterPro"/>
</dbReference>
<dbReference type="PANTHER" id="PTHR47926:SF535">
    <property type="entry name" value="PENTACOTRIPEPTIDE-REPEAT REGION OF PRORP DOMAIN-CONTAINING PROTEIN"/>
    <property type="match status" value="1"/>
</dbReference>
<dbReference type="InterPro" id="IPR046960">
    <property type="entry name" value="PPR_At4g14850-like_plant"/>
</dbReference>
<dbReference type="GO" id="GO:0003723">
    <property type="term" value="F:RNA binding"/>
    <property type="evidence" value="ECO:0007669"/>
    <property type="project" value="InterPro"/>
</dbReference>
<accession>A0A9P0Z7P1</accession>
<protein>
    <recommendedName>
        <fullName evidence="5">Pentatricopeptide repeat-containing protein</fullName>
    </recommendedName>
</protein>
<dbReference type="Gene3D" id="1.25.40.10">
    <property type="entry name" value="Tetratricopeptide repeat domain"/>
    <property type="match status" value="1"/>
</dbReference>
<dbReference type="EMBL" id="CAMAPE010000021">
    <property type="protein sequence ID" value="CAH9089977.1"/>
    <property type="molecule type" value="Genomic_DNA"/>
</dbReference>
<dbReference type="OrthoDB" id="185373at2759"/>
<dbReference type="AlphaFoldDB" id="A0A9P0Z7P1"/>
<sequence>MREDNFVCSTSMITGYMNQGNMDGAEDVFKKTLTKDDVVFNAMIEDYSKSIKTAKKAIECYIHMKRLGFNPTLSTFASLTGACSALVAFEVNLPVQGQVVKINFFQRKNLLVHTHVCEGLFYVCLRQNVFEKYVLSGTNIKKRLTDMSV</sequence>
<feature type="repeat" description="PPR" evidence="2">
    <location>
        <begin position="36"/>
        <end position="71"/>
    </location>
</feature>
<dbReference type="InterPro" id="IPR011990">
    <property type="entry name" value="TPR-like_helical_dom_sf"/>
</dbReference>
<keyword evidence="4" id="KW-1185">Reference proteome</keyword>
<dbReference type="InterPro" id="IPR002885">
    <property type="entry name" value="PPR_rpt"/>
</dbReference>
<comment type="caution">
    <text evidence="3">The sequence shown here is derived from an EMBL/GenBank/DDBJ whole genome shotgun (WGS) entry which is preliminary data.</text>
</comment>
<evidence type="ECO:0008006" key="5">
    <source>
        <dbReference type="Google" id="ProtNLM"/>
    </source>
</evidence>
<evidence type="ECO:0000313" key="3">
    <source>
        <dbReference type="EMBL" id="CAH9089977.1"/>
    </source>
</evidence>
<evidence type="ECO:0000256" key="2">
    <source>
        <dbReference type="PROSITE-ProRule" id="PRU00708"/>
    </source>
</evidence>